<dbReference type="EMBL" id="VSRR010016600">
    <property type="protein sequence ID" value="MPC59481.1"/>
    <property type="molecule type" value="Genomic_DNA"/>
</dbReference>
<dbReference type="AlphaFoldDB" id="A0A5B7GHA3"/>
<protein>
    <submittedName>
        <fullName evidence="1">Uncharacterized protein</fullName>
    </submittedName>
</protein>
<evidence type="ECO:0000313" key="2">
    <source>
        <dbReference type="Proteomes" id="UP000324222"/>
    </source>
</evidence>
<comment type="caution">
    <text evidence="1">The sequence shown here is derived from an EMBL/GenBank/DDBJ whole genome shotgun (WGS) entry which is preliminary data.</text>
</comment>
<proteinExistence type="predicted"/>
<keyword evidence="2" id="KW-1185">Reference proteome</keyword>
<reference evidence="1 2" key="1">
    <citation type="submission" date="2019-05" db="EMBL/GenBank/DDBJ databases">
        <title>Another draft genome of Portunus trituberculatus and its Hox gene families provides insights of decapod evolution.</title>
        <authorList>
            <person name="Jeong J.-H."/>
            <person name="Song I."/>
            <person name="Kim S."/>
            <person name="Choi T."/>
            <person name="Kim D."/>
            <person name="Ryu S."/>
            <person name="Kim W."/>
        </authorList>
    </citation>
    <scope>NUCLEOTIDE SEQUENCE [LARGE SCALE GENOMIC DNA]</scope>
    <source>
        <tissue evidence="1">Muscle</tissue>
    </source>
</reference>
<name>A0A5B7GHA3_PORTR</name>
<sequence length="19" mass="2267">MRRQRLEVTQWCGVKCLCG</sequence>
<gene>
    <name evidence="1" type="ORF">E2C01_053501</name>
</gene>
<evidence type="ECO:0000313" key="1">
    <source>
        <dbReference type="EMBL" id="MPC59481.1"/>
    </source>
</evidence>
<organism evidence="1 2">
    <name type="scientific">Portunus trituberculatus</name>
    <name type="common">Swimming crab</name>
    <name type="synonym">Neptunus trituberculatus</name>
    <dbReference type="NCBI Taxonomy" id="210409"/>
    <lineage>
        <taxon>Eukaryota</taxon>
        <taxon>Metazoa</taxon>
        <taxon>Ecdysozoa</taxon>
        <taxon>Arthropoda</taxon>
        <taxon>Crustacea</taxon>
        <taxon>Multicrustacea</taxon>
        <taxon>Malacostraca</taxon>
        <taxon>Eumalacostraca</taxon>
        <taxon>Eucarida</taxon>
        <taxon>Decapoda</taxon>
        <taxon>Pleocyemata</taxon>
        <taxon>Brachyura</taxon>
        <taxon>Eubrachyura</taxon>
        <taxon>Portunoidea</taxon>
        <taxon>Portunidae</taxon>
        <taxon>Portuninae</taxon>
        <taxon>Portunus</taxon>
    </lineage>
</organism>
<accession>A0A5B7GHA3</accession>
<dbReference type="Proteomes" id="UP000324222">
    <property type="component" value="Unassembled WGS sequence"/>
</dbReference>